<proteinExistence type="predicted"/>
<dbReference type="EMBL" id="JAAGWD010000001">
    <property type="protein sequence ID" value="NEM96468.1"/>
    <property type="molecule type" value="Genomic_DNA"/>
</dbReference>
<gene>
    <name evidence="1" type="ORF">GXP69_02065</name>
</gene>
<reference evidence="1 2" key="1">
    <citation type="submission" date="2020-02" db="EMBL/GenBank/DDBJ databases">
        <authorList>
            <person name="Kim M.K."/>
        </authorList>
    </citation>
    <scope>NUCLEOTIDE SEQUENCE [LARGE SCALE GENOMIC DNA]</scope>
    <source>
        <strain evidence="1 2">BT327</strain>
    </source>
</reference>
<dbReference type="RefSeq" id="WP_163911734.1">
    <property type="nucleotide sequence ID" value="NZ_JAAGWD010000001.1"/>
</dbReference>
<protein>
    <recommendedName>
        <fullName evidence="3">STAS/SEC14 domain-containing protein</fullName>
    </recommendedName>
</protein>
<dbReference type="Proteomes" id="UP000474777">
    <property type="component" value="Unassembled WGS sequence"/>
</dbReference>
<accession>A0A6B3LR57</accession>
<evidence type="ECO:0008006" key="3">
    <source>
        <dbReference type="Google" id="ProtNLM"/>
    </source>
</evidence>
<comment type="caution">
    <text evidence="1">The sequence shown here is derived from an EMBL/GenBank/DDBJ whole genome shotgun (WGS) entry which is preliminary data.</text>
</comment>
<dbReference type="AlphaFoldDB" id="A0A6B3LR57"/>
<evidence type="ECO:0000313" key="2">
    <source>
        <dbReference type="Proteomes" id="UP000474777"/>
    </source>
</evidence>
<sequence length="137" mass="15799">MILFQNSLVKLDYDPATDIGVIEYPDLHDYLLPEIKHSIDLLVDAIRSYDVKRLVLDGTKTVATVDIEQDRAIATYMTAGLMRTRIQRLARIQSLNNLVDIRAQNNEKYVRETQVPPFPIQAFKSRGEAIDWLLERI</sequence>
<organism evidence="1 2">
    <name type="scientific">Pontibacter burrus</name>
    <dbReference type="NCBI Taxonomy" id="2704466"/>
    <lineage>
        <taxon>Bacteria</taxon>
        <taxon>Pseudomonadati</taxon>
        <taxon>Bacteroidota</taxon>
        <taxon>Cytophagia</taxon>
        <taxon>Cytophagales</taxon>
        <taxon>Hymenobacteraceae</taxon>
        <taxon>Pontibacter</taxon>
    </lineage>
</organism>
<evidence type="ECO:0000313" key="1">
    <source>
        <dbReference type="EMBL" id="NEM96468.1"/>
    </source>
</evidence>
<name>A0A6B3LR57_9BACT</name>
<keyword evidence="2" id="KW-1185">Reference proteome</keyword>